<comment type="similarity">
    <text evidence="1">Belongs to the LDH2/MDH2 oxidoreductase family.</text>
</comment>
<dbReference type="AlphaFoldDB" id="A0A1Y5SNV9"/>
<dbReference type="SUPFAM" id="SSF89733">
    <property type="entry name" value="L-sulfolactate dehydrogenase-like"/>
    <property type="match status" value="1"/>
</dbReference>
<dbReference type="Gene3D" id="3.30.1370.60">
    <property type="entry name" value="Hypothetical oxidoreductase yiak, domain 2"/>
    <property type="match status" value="1"/>
</dbReference>
<accession>A0A1Y5SNV9</accession>
<dbReference type="EMBL" id="FWFR01000001">
    <property type="protein sequence ID" value="SLN41931.1"/>
    <property type="molecule type" value="Genomic_DNA"/>
</dbReference>
<dbReference type="GO" id="GO:0016491">
    <property type="term" value="F:oxidoreductase activity"/>
    <property type="evidence" value="ECO:0007669"/>
    <property type="project" value="UniProtKB-KW"/>
</dbReference>
<dbReference type="Gene3D" id="1.10.1530.10">
    <property type="match status" value="1"/>
</dbReference>
<evidence type="ECO:0000256" key="1">
    <source>
        <dbReference type="ARBA" id="ARBA00006056"/>
    </source>
</evidence>
<keyword evidence="2 4" id="KW-0560">Oxidoreductase</keyword>
<reference evidence="4 5" key="1">
    <citation type="submission" date="2017-03" db="EMBL/GenBank/DDBJ databases">
        <authorList>
            <person name="Afonso C.L."/>
            <person name="Miller P.J."/>
            <person name="Scott M.A."/>
            <person name="Spackman E."/>
            <person name="Goraichik I."/>
            <person name="Dimitrov K.M."/>
            <person name="Suarez D.L."/>
            <person name="Swayne D.E."/>
        </authorList>
    </citation>
    <scope>NUCLEOTIDE SEQUENCE [LARGE SCALE GENOMIC DNA]</scope>
    <source>
        <strain evidence="4 5">CECT 7691</strain>
    </source>
</reference>
<proteinExistence type="inferred from homology"/>
<dbReference type="EC" id="1.1.1.350" evidence="4"/>
<protein>
    <submittedName>
        <fullName evidence="4">Ureidoglycolate dehydrogenase (NAD(+))</fullName>
        <ecNumber evidence="4">1.1.1.350</ecNumber>
    </submittedName>
</protein>
<dbReference type="FunCoup" id="A0A1Y5SNV9">
    <property type="interactions" value="96"/>
</dbReference>
<feature type="region of interest" description="Disordered" evidence="3">
    <location>
        <begin position="281"/>
        <end position="308"/>
    </location>
</feature>
<evidence type="ECO:0000313" key="4">
    <source>
        <dbReference type="EMBL" id="SLN41931.1"/>
    </source>
</evidence>
<dbReference type="InterPro" id="IPR003767">
    <property type="entry name" value="Malate/L-lactate_DH-like"/>
</dbReference>
<evidence type="ECO:0000256" key="3">
    <source>
        <dbReference type="SAM" id="MobiDB-lite"/>
    </source>
</evidence>
<dbReference type="InterPro" id="IPR043143">
    <property type="entry name" value="Mal/L-sulf/L-lact_DH-like_NADP"/>
</dbReference>
<evidence type="ECO:0000256" key="2">
    <source>
        <dbReference type="ARBA" id="ARBA00023002"/>
    </source>
</evidence>
<gene>
    <name evidence="4" type="primary">allD</name>
    <name evidence="4" type="ORF">OCH7691_01769</name>
</gene>
<sequence>MELKLEEARQLAVRLLRQYGVSADYAAIVADHLVDAAMAGHAFAGLPRVLALIENLQQQNRTTPVEVVRETANSALIDGGNHNGYVTSVIGMDKAIELARANGVGIVGVRNTWFSGRLAYYVERAAREDLIAFHTATSTARVAPHGGIDRIFGTNPVAFAFPSDDGPVVVDFGTGSTTWGEVLLRKRTGRKLDPDTAVDPDGAPTDDPASALAGAILPWGGHRGSGLSLVVQILGILAGGSTVVEDISNCGFFFVAIDPALLKPVADFKTEVAALADRIRTSRPADGQPNVRFPGDASRQRRKEAQARGTIHVDDTIYATLMSHLERV</sequence>
<dbReference type="InParanoid" id="A0A1Y5SNV9"/>
<dbReference type="Pfam" id="PF02615">
    <property type="entry name" value="Ldh_2"/>
    <property type="match status" value="1"/>
</dbReference>
<dbReference type="PANTHER" id="PTHR11091">
    <property type="entry name" value="OXIDOREDUCTASE-RELATED"/>
    <property type="match status" value="1"/>
</dbReference>
<keyword evidence="5" id="KW-1185">Reference proteome</keyword>
<dbReference type="Proteomes" id="UP000193200">
    <property type="component" value="Unassembled WGS sequence"/>
</dbReference>
<evidence type="ECO:0000313" key="5">
    <source>
        <dbReference type="Proteomes" id="UP000193200"/>
    </source>
</evidence>
<dbReference type="InterPro" id="IPR043144">
    <property type="entry name" value="Mal/L-sulf/L-lact_DH-like_ah"/>
</dbReference>
<dbReference type="RefSeq" id="WP_085882986.1">
    <property type="nucleotide sequence ID" value="NZ_FWFR01000001.1"/>
</dbReference>
<name>A0A1Y5SNV9_9PROT</name>
<organism evidence="4 5">
    <name type="scientific">Oceanibacterium hippocampi</name>
    <dbReference type="NCBI Taxonomy" id="745714"/>
    <lineage>
        <taxon>Bacteria</taxon>
        <taxon>Pseudomonadati</taxon>
        <taxon>Pseudomonadota</taxon>
        <taxon>Alphaproteobacteria</taxon>
        <taxon>Sneathiellales</taxon>
        <taxon>Sneathiellaceae</taxon>
        <taxon>Oceanibacterium</taxon>
    </lineage>
</organism>
<dbReference type="OrthoDB" id="9811519at2"/>
<dbReference type="InterPro" id="IPR036111">
    <property type="entry name" value="Mal/L-sulfo/L-lacto_DH-like_sf"/>
</dbReference>
<dbReference type="PANTHER" id="PTHR11091:SF0">
    <property type="entry name" value="MALATE DEHYDROGENASE"/>
    <property type="match status" value="1"/>
</dbReference>